<dbReference type="SUPFAM" id="SSF103473">
    <property type="entry name" value="MFS general substrate transporter"/>
    <property type="match status" value="1"/>
</dbReference>
<evidence type="ECO:0000256" key="3">
    <source>
        <dbReference type="ARBA" id="ARBA00023136"/>
    </source>
</evidence>
<evidence type="ECO:0000256" key="1">
    <source>
        <dbReference type="ARBA" id="ARBA00022692"/>
    </source>
</evidence>
<dbReference type="InterPro" id="IPR036259">
    <property type="entry name" value="MFS_trans_sf"/>
</dbReference>
<dbReference type="PANTHER" id="PTHR43596">
    <property type="entry name" value="ADP,ATP CARRIER PROTEIN"/>
    <property type="match status" value="1"/>
</dbReference>
<feature type="transmembrane region" description="Helical" evidence="4">
    <location>
        <begin position="303"/>
        <end position="321"/>
    </location>
</feature>
<dbReference type="InterPro" id="IPR011701">
    <property type="entry name" value="MFS"/>
</dbReference>
<keyword evidence="1 4" id="KW-0812">Transmembrane</keyword>
<feature type="transmembrane region" description="Helical" evidence="4">
    <location>
        <begin position="96"/>
        <end position="116"/>
    </location>
</feature>
<evidence type="ECO:0000256" key="2">
    <source>
        <dbReference type="ARBA" id="ARBA00022989"/>
    </source>
</evidence>
<evidence type="ECO:0000256" key="4">
    <source>
        <dbReference type="SAM" id="Phobius"/>
    </source>
</evidence>
<dbReference type="Proteomes" id="UP000541636">
    <property type="component" value="Unassembled WGS sequence"/>
</dbReference>
<feature type="transmembrane region" description="Helical" evidence="4">
    <location>
        <begin position="371"/>
        <end position="394"/>
    </location>
</feature>
<accession>A0A846ZLA6</accession>
<dbReference type="AlphaFoldDB" id="A0A846ZLA6"/>
<dbReference type="GO" id="GO:0022857">
    <property type="term" value="F:transmembrane transporter activity"/>
    <property type="evidence" value="ECO:0007669"/>
    <property type="project" value="InterPro"/>
</dbReference>
<gene>
    <name evidence="5" type="ORF">HF690_04695</name>
</gene>
<organism evidence="5 6">
    <name type="scientific">Oleiagrimonas citrea</name>
    <dbReference type="NCBI Taxonomy" id="1665687"/>
    <lineage>
        <taxon>Bacteria</taxon>
        <taxon>Pseudomonadati</taxon>
        <taxon>Pseudomonadota</taxon>
        <taxon>Gammaproteobacteria</taxon>
        <taxon>Lysobacterales</taxon>
        <taxon>Rhodanobacteraceae</taxon>
        <taxon>Oleiagrimonas</taxon>
    </lineage>
</organism>
<dbReference type="PANTHER" id="PTHR43596:SF1">
    <property type="entry name" value="ADP,ATP CARRIER PROTEIN"/>
    <property type="match status" value="1"/>
</dbReference>
<dbReference type="Gene3D" id="1.20.1250.20">
    <property type="entry name" value="MFS general substrate transporter like domains"/>
    <property type="match status" value="1"/>
</dbReference>
<proteinExistence type="predicted"/>
<dbReference type="EMBL" id="JAAZQD010000002">
    <property type="protein sequence ID" value="NKZ38253.1"/>
    <property type="molecule type" value="Genomic_DNA"/>
</dbReference>
<feature type="transmembrane region" description="Helical" evidence="4">
    <location>
        <begin position="63"/>
        <end position="84"/>
    </location>
</feature>
<evidence type="ECO:0000313" key="6">
    <source>
        <dbReference type="Proteomes" id="UP000541636"/>
    </source>
</evidence>
<feature type="transmembrane region" description="Helical" evidence="4">
    <location>
        <begin position="35"/>
        <end position="56"/>
    </location>
</feature>
<keyword evidence="3 4" id="KW-0472">Membrane</keyword>
<name>A0A846ZLA6_9GAMM</name>
<comment type="caution">
    <text evidence="5">The sequence shown here is derived from an EMBL/GenBank/DDBJ whole genome shotgun (WGS) entry which is preliminary data.</text>
</comment>
<keyword evidence="6" id="KW-1185">Reference proteome</keyword>
<reference evidence="5 6" key="1">
    <citation type="journal article" date="2017" name="Int. J. Syst. Evol. Microbiol.">
        <title>Oleiagrimonas citrea sp. nov., a marine bacterium isolated from tidal flat sediment and emended description of the genus Oleiagrimonas Fang et al. 2015 and Oleiagrimonas soli.</title>
        <authorList>
            <person name="Yang S.H."/>
            <person name="Seo H.S."/>
            <person name="Seong C.N."/>
            <person name="Kwon K.K."/>
        </authorList>
    </citation>
    <scope>NUCLEOTIDE SEQUENCE [LARGE SCALE GENOMIC DNA]</scope>
    <source>
        <strain evidence="5 6">MEBiC09124</strain>
    </source>
</reference>
<sequence>MLSATCFFLILTAYYIIRPVRDQLSGAVGSISLPLFYGATFVATLLLTPLIGWLVVRFPRRQLMLWSFSFFIVCQLAFVPAFMFQDQIGARLLGTVFFVWGSVFNLFVVSLFWSLMADIWSSQQARRLFSLIALGGMAGAIAGPLITSLMVNLVGVAPLLLISALLLGLSMLLLLVVSAEAEQAAPTSAAAIGGSLLAGVKYVFTQPFLRYMALLMLLNDGIGTVAYALVADYAKAHYVSDAARTEMYAHLDFAINSLGVLMQVSVTRWVLQRLGMTWGIVIPAVVNFSLLVLVAILGSRIELWGAGISLVLVLQVVVRGTQYGMLKPASDALYTRSARETRYKGKNFVETAVWRFGDLVVTSGINLLRDAAVALGGLAAISAGVSAIAVWVGFRAGRTAGDEPDEAAHRDRIA</sequence>
<keyword evidence="2 4" id="KW-1133">Transmembrane helix</keyword>
<protein>
    <submittedName>
        <fullName evidence="5">MFS transporter</fullName>
    </submittedName>
</protein>
<feature type="transmembrane region" description="Helical" evidence="4">
    <location>
        <begin position="277"/>
        <end position="296"/>
    </location>
</feature>
<evidence type="ECO:0000313" key="5">
    <source>
        <dbReference type="EMBL" id="NKZ38253.1"/>
    </source>
</evidence>
<dbReference type="Pfam" id="PF07690">
    <property type="entry name" value="MFS_1"/>
    <property type="match status" value="1"/>
</dbReference>
<feature type="transmembrane region" description="Helical" evidence="4">
    <location>
        <begin position="156"/>
        <end position="177"/>
    </location>
</feature>
<feature type="transmembrane region" description="Helical" evidence="4">
    <location>
        <begin position="128"/>
        <end position="150"/>
    </location>
</feature>
<feature type="transmembrane region" description="Helical" evidence="4">
    <location>
        <begin position="210"/>
        <end position="230"/>
    </location>
</feature>